<dbReference type="PANTHER" id="PTHR37478">
    <property type="match status" value="1"/>
</dbReference>
<evidence type="ECO:0000256" key="1">
    <source>
        <dbReference type="ARBA" id="ARBA00009350"/>
    </source>
</evidence>
<dbReference type="RefSeq" id="WP_229535138.1">
    <property type="nucleotide sequence ID" value="NZ_JAJHJB010000013.1"/>
</dbReference>
<name>A0ABS8HRW4_9FIRM</name>
<evidence type="ECO:0000313" key="4">
    <source>
        <dbReference type="Proteomes" id="UP001165492"/>
    </source>
</evidence>
<evidence type="ECO:0000313" key="3">
    <source>
        <dbReference type="EMBL" id="MCC5465933.1"/>
    </source>
</evidence>
<proteinExistence type="inferred from homology"/>
<feature type="compositionally biased region" description="Basic and acidic residues" evidence="2">
    <location>
        <begin position="151"/>
        <end position="165"/>
    </location>
</feature>
<sequence length="165" mass="18261">MARRRCCGLVEQEPIFRKFVPDGQMNTGTIIVLVEELEALRLKDLDGMDQVTCAIKMGVSRATFQRILQSARKKMVTSLVNGQTIIIQGGNYMIKNRKFECKDCGHIWEVEPCSEGGKHGYEIPCPQCESMKKIKLAEDGTRHACGGGHGHGHDHESGCCSGHES</sequence>
<accession>A0ABS8HRW4</accession>
<dbReference type="Proteomes" id="UP001165492">
    <property type="component" value="Unassembled WGS sequence"/>
</dbReference>
<dbReference type="EMBL" id="JAJHJB010000013">
    <property type="protein sequence ID" value="MCC5465933.1"/>
    <property type="molecule type" value="Genomic_DNA"/>
</dbReference>
<keyword evidence="4" id="KW-1185">Reference proteome</keyword>
<gene>
    <name evidence="3" type="ORF">LMF89_11255</name>
</gene>
<reference evidence="3" key="1">
    <citation type="submission" date="2021-11" db="EMBL/GenBank/DDBJ databases">
        <title>Description of a new species Pelosinus isolated from the bottom sediments of Lake Baikal.</title>
        <authorList>
            <person name="Zakharyuk A."/>
        </authorList>
    </citation>
    <scope>NUCLEOTIDE SEQUENCE</scope>
    <source>
        <strain evidence="3">Bkl1</strain>
    </source>
</reference>
<protein>
    <submittedName>
        <fullName evidence="3">DUF134 domain-containing protein</fullName>
    </submittedName>
</protein>
<evidence type="ECO:0000256" key="2">
    <source>
        <dbReference type="SAM" id="MobiDB-lite"/>
    </source>
</evidence>
<dbReference type="Pfam" id="PF02001">
    <property type="entry name" value="DUF134"/>
    <property type="match status" value="1"/>
</dbReference>
<comment type="caution">
    <text evidence="3">The sequence shown here is derived from an EMBL/GenBank/DDBJ whole genome shotgun (WGS) entry which is preliminary data.</text>
</comment>
<organism evidence="3 4">
    <name type="scientific">Pelosinus baikalensis</name>
    <dbReference type="NCBI Taxonomy" id="2892015"/>
    <lineage>
        <taxon>Bacteria</taxon>
        <taxon>Bacillati</taxon>
        <taxon>Bacillota</taxon>
        <taxon>Negativicutes</taxon>
        <taxon>Selenomonadales</taxon>
        <taxon>Sporomusaceae</taxon>
        <taxon>Pelosinus</taxon>
    </lineage>
</organism>
<comment type="similarity">
    <text evidence="1">Belongs to the UPF0251 family.</text>
</comment>
<dbReference type="InterPro" id="IPR002852">
    <property type="entry name" value="UPF0251"/>
</dbReference>
<feature type="region of interest" description="Disordered" evidence="2">
    <location>
        <begin position="145"/>
        <end position="165"/>
    </location>
</feature>
<dbReference type="PANTHER" id="PTHR37478:SF2">
    <property type="entry name" value="UPF0251 PROTEIN TK0562"/>
    <property type="match status" value="1"/>
</dbReference>